<organism evidence="9 10">
    <name type="scientific">Thalassotalea insulae</name>
    <dbReference type="NCBI Taxonomy" id="2056778"/>
    <lineage>
        <taxon>Bacteria</taxon>
        <taxon>Pseudomonadati</taxon>
        <taxon>Pseudomonadota</taxon>
        <taxon>Gammaproteobacteria</taxon>
        <taxon>Alteromonadales</taxon>
        <taxon>Colwelliaceae</taxon>
        <taxon>Thalassotalea</taxon>
    </lineage>
</organism>
<gene>
    <name evidence="9" type="ORF">tinsulaeT_38420</name>
</gene>
<evidence type="ECO:0000256" key="8">
    <source>
        <dbReference type="RuleBase" id="RU364100"/>
    </source>
</evidence>
<dbReference type="Proteomes" id="UP001157186">
    <property type="component" value="Unassembled WGS sequence"/>
</dbReference>
<dbReference type="InterPro" id="IPR036590">
    <property type="entry name" value="SRAP-like"/>
</dbReference>
<protein>
    <recommendedName>
        <fullName evidence="8">Abasic site processing protein</fullName>
        <ecNumber evidence="8">3.4.-.-</ecNumber>
    </recommendedName>
</protein>
<evidence type="ECO:0000256" key="4">
    <source>
        <dbReference type="ARBA" id="ARBA00022801"/>
    </source>
</evidence>
<keyword evidence="7" id="KW-0456">Lyase</keyword>
<evidence type="ECO:0000256" key="7">
    <source>
        <dbReference type="ARBA" id="ARBA00023239"/>
    </source>
</evidence>
<dbReference type="PANTHER" id="PTHR13604">
    <property type="entry name" value="DC12-RELATED"/>
    <property type="match status" value="1"/>
</dbReference>
<keyword evidence="5" id="KW-0190">Covalent protein-DNA linkage</keyword>
<dbReference type="RefSeq" id="WP_284246506.1">
    <property type="nucleotide sequence ID" value="NZ_BSST01000001.1"/>
</dbReference>
<name>A0ABQ6GXC3_9GAMM</name>
<dbReference type="EMBL" id="BSST01000001">
    <property type="protein sequence ID" value="GLX80502.1"/>
    <property type="molecule type" value="Genomic_DNA"/>
</dbReference>
<comment type="caution">
    <text evidence="9">The sequence shown here is derived from an EMBL/GenBank/DDBJ whole genome shotgun (WGS) entry which is preliminary data.</text>
</comment>
<keyword evidence="6" id="KW-0238">DNA-binding</keyword>
<keyword evidence="10" id="KW-1185">Reference proteome</keyword>
<dbReference type="Gene3D" id="3.90.1680.10">
    <property type="entry name" value="SOS response associated peptidase-like"/>
    <property type="match status" value="1"/>
</dbReference>
<evidence type="ECO:0000256" key="2">
    <source>
        <dbReference type="ARBA" id="ARBA00022670"/>
    </source>
</evidence>
<evidence type="ECO:0000256" key="6">
    <source>
        <dbReference type="ARBA" id="ARBA00023125"/>
    </source>
</evidence>
<keyword evidence="3" id="KW-0227">DNA damage</keyword>
<evidence type="ECO:0000256" key="5">
    <source>
        <dbReference type="ARBA" id="ARBA00023124"/>
    </source>
</evidence>
<dbReference type="PANTHER" id="PTHR13604:SF0">
    <property type="entry name" value="ABASIC SITE PROCESSING PROTEIN HMCES"/>
    <property type="match status" value="1"/>
</dbReference>
<dbReference type="EC" id="3.4.-.-" evidence="8"/>
<evidence type="ECO:0000256" key="3">
    <source>
        <dbReference type="ARBA" id="ARBA00022763"/>
    </source>
</evidence>
<evidence type="ECO:0000313" key="10">
    <source>
        <dbReference type="Proteomes" id="UP001157186"/>
    </source>
</evidence>
<keyword evidence="4 8" id="KW-0378">Hydrolase</keyword>
<evidence type="ECO:0000256" key="1">
    <source>
        <dbReference type="ARBA" id="ARBA00008136"/>
    </source>
</evidence>
<proteinExistence type="inferred from homology"/>
<dbReference type="Pfam" id="PF02586">
    <property type="entry name" value="SRAP"/>
    <property type="match status" value="1"/>
</dbReference>
<dbReference type="SUPFAM" id="SSF143081">
    <property type="entry name" value="BB1717-like"/>
    <property type="match status" value="1"/>
</dbReference>
<comment type="similarity">
    <text evidence="1 8">Belongs to the SOS response-associated peptidase family.</text>
</comment>
<accession>A0ABQ6GXC3</accession>
<keyword evidence="2 8" id="KW-0645">Protease</keyword>
<dbReference type="InterPro" id="IPR003738">
    <property type="entry name" value="SRAP"/>
</dbReference>
<evidence type="ECO:0000313" key="9">
    <source>
        <dbReference type="EMBL" id="GLX80502.1"/>
    </source>
</evidence>
<reference evidence="9 10" key="1">
    <citation type="submission" date="2023-03" db="EMBL/GenBank/DDBJ databases">
        <title>Draft genome sequence of Thalassotalea insulae KCTC 62186T.</title>
        <authorList>
            <person name="Sawabe T."/>
        </authorList>
    </citation>
    <scope>NUCLEOTIDE SEQUENCE [LARGE SCALE GENOMIC DNA]</scope>
    <source>
        <strain evidence="9 10">KCTC 62186</strain>
    </source>
</reference>
<sequence>MCGRLNVIDDPLTKIVSDILGIKFSTSSNNNLCPTQQVSTVAKENGYFQVNATWGIKPDWSKSLLINAQSETVHKKSTFKNSFLNHRCLVPCSGWYEWRLESGKKVKYLFEHSDNQPLFMGGILYHPHAPQLVTLTVRPNEKCSQYHHRMPLLIEPDNFDYWFHSTPEELIPLMCAVDDDLVNVLKC</sequence>